<keyword evidence="18" id="KW-1185">Reference proteome</keyword>
<dbReference type="InterPro" id="IPR028053">
    <property type="entry name" value="Membr_insert_YidC_N"/>
</dbReference>
<dbReference type="HAMAP" id="MF_01810">
    <property type="entry name" value="YidC_type1"/>
    <property type="match status" value="1"/>
</dbReference>
<feature type="domain" description="Membrane insertase YidC/Oxa/ALB C-terminal" evidence="15">
    <location>
        <begin position="376"/>
        <end position="569"/>
    </location>
</feature>
<dbReference type="AlphaFoldDB" id="A0AAE3XKQ2"/>
<evidence type="ECO:0000259" key="15">
    <source>
        <dbReference type="Pfam" id="PF02096"/>
    </source>
</evidence>
<keyword evidence="14" id="KW-0175">Coiled coil</keyword>
<keyword evidence="4 13" id="KW-0813">Transport</keyword>
<comment type="function">
    <text evidence="13">Required for the insertion and/or proper folding and/or complex formation of integral membrane proteins into the membrane. Involved in integration of membrane proteins that insert both dependently and independently of the Sec translocase complex, as well as at least some lipoproteins. Aids folding of multispanning membrane proteins.</text>
</comment>
<keyword evidence="6 13" id="KW-0812">Transmembrane</keyword>
<name>A0AAE3XKQ2_9BACT</name>
<evidence type="ECO:0000256" key="13">
    <source>
        <dbReference type="HAMAP-Rule" id="MF_01810"/>
    </source>
</evidence>
<evidence type="ECO:0000256" key="11">
    <source>
        <dbReference type="ARBA" id="ARBA00033245"/>
    </source>
</evidence>
<dbReference type="GO" id="GO:0032977">
    <property type="term" value="F:membrane insertase activity"/>
    <property type="evidence" value="ECO:0007669"/>
    <property type="project" value="InterPro"/>
</dbReference>
<evidence type="ECO:0000256" key="10">
    <source>
        <dbReference type="ARBA" id="ARBA00023186"/>
    </source>
</evidence>
<keyword evidence="5 13" id="KW-1003">Cell membrane</keyword>
<dbReference type="GO" id="GO:0051205">
    <property type="term" value="P:protein insertion into membrane"/>
    <property type="evidence" value="ECO:0007669"/>
    <property type="project" value="TreeGrafter"/>
</dbReference>
<comment type="subunit">
    <text evidence="13">Interacts with the Sec translocase complex via SecD. Specifically interacts with transmembrane segments of nascent integral membrane proteins during membrane integration.</text>
</comment>
<feature type="transmembrane region" description="Helical" evidence="13">
    <location>
        <begin position="492"/>
        <end position="515"/>
    </location>
</feature>
<reference evidence="17" key="1">
    <citation type="submission" date="2023-07" db="EMBL/GenBank/DDBJ databases">
        <title>Genomic Encyclopedia of Type Strains, Phase IV (KMG-IV): sequencing the most valuable type-strain genomes for metagenomic binning, comparative biology and taxonomic classification.</title>
        <authorList>
            <person name="Goeker M."/>
        </authorList>
    </citation>
    <scope>NUCLEOTIDE SEQUENCE</scope>
    <source>
        <strain evidence="17">DSM 26174</strain>
    </source>
</reference>
<dbReference type="NCBIfam" id="TIGR03592">
    <property type="entry name" value="yidC_oxa1_cterm"/>
    <property type="match status" value="1"/>
</dbReference>
<evidence type="ECO:0000256" key="2">
    <source>
        <dbReference type="ARBA" id="ARBA00010527"/>
    </source>
</evidence>
<dbReference type="CDD" id="cd19961">
    <property type="entry name" value="EcYidC-like_peri"/>
    <property type="match status" value="1"/>
</dbReference>
<comment type="similarity">
    <text evidence="2 13">Belongs to the OXA1/ALB3/YidC family. Type 1 subfamily.</text>
</comment>
<dbReference type="InterPro" id="IPR047196">
    <property type="entry name" value="YidC_ALB_C"/>
</dbReference>
<dbReference type="PANTHER" id="PTHR12428">
    <property type="entry name" value="OXA1"/>
    <property type="match status" value="1"/>
</dbReference>
<dbReference type="Pfam" id="PF14849">
    <property type="entry name" value="YidC_periplas"/>
    <property type="match status" value="1"/>
</dbReference>
<comment type="caution">
    <text evidence="17">The sequence shown here is derived from an EMBL/GenBank/DDBJ whole genome shotgun (WGS) entry which is preliminary data.</text>
</comment>
<dbReference type="Proteomes" id="UP001185092">
    <property type="component" value="Unassembled WGS sequence"/>
</dbReference>
<dbReference type="NCBIfam" id="TIGR03593">
    <property type="entry name" value="yidC_nterm"/>
    <property type="match status" value="1"/>
</dbReference>
<dbReference type="InterPro" id="IPR001708">
    <property type="entry name" value="YidC/ALB3/OXA1/COX18"/>
</dbReference>
<feature type="domain" description="Membrane insertase YidC N-terminal" evidence="16">
    <location>
        <begin position="90"/>
        <end position="360"/>
    </location>
</feature>
<evidence type="ECO:0000256" key="9">
    <source>
        <dbReference type="ARBA" id="ARBA00023136"/>
    </source>
</evidence>
<evidence type="ECO:0000256" key="1">
    <source>
        <dbReference type="ARBA" id="ARBA00004429"/>
    </source>
</evidence>
<evidence type="ECO:0000259" key="16">
    <source>
        <dbReference type="Pfam" id="PF14849"/>
    </source>
</evidence>
<feature type="transmembrane region" description="Helical" evidence="13">
    <location>
        <begin position="439"/>
        <end position="462"/>
    </location>
</feature>
<keyword evidence="7 13" id="KW-0653">Protein transport</keyword>
<dbReference type="PRINTS" id="PR00701">
    <property type="entry name" value="60KDINNERMP"/>
</dbReference>
<dbReference type="CDD" id="cd20070">
    <property type="entry name" value="5TM_YidC_Alb3"/>
    <property type="match status" value="1"/>
</dbReference>
<dbReference type="PANTHER" id="PTHR12428:SF65">
    <property type="entry name" value="CYTOCHROME C OXIDASE ASSEMBLY PROTEIN COX18, MITOCHONDRIAL"/>
    <property type="match status" value="1"/>
</dbReference>
<dbReference type="Gene3D" id="2.70.98.90">
    <property type="match status" value="1"/>
</dbReference>
<dbReference type="Pfam" id="PF02096">
    <property type="entry name" value="60KD_IMP"/>
    <property type="match status" value="1"/>
</dbReference>
<protein>
    <recommendedName>
        <fullName evidence="3 13">Membrane protein insertase YidC</fullName>
    </recommendedName>
    <alternativeName>
        <fullName evidence="12 13">Foldase YidC</fullName>
    </alternativeName>
    <alternativeName>
        <fullName evidence="11 13">Membrane integrase YidC</fullName>
    </alternativeName>
    <alternativeName>
        <fullName evidence="13">Membrane protein YidC</fullName>
    </alternativeName>
</protein>
<sequence length="616" mass="69547">MDKNQSIGLLLIASILLAYTFFFAPEPEKENQDGATPVAENVDQLPSNNEIEQIENKFDNLSDSVKNARYSQRYGVFASAVEGENRDFILENDVVKITFSSKGAGIDNVLLKKFKTWDQRPLNLLKSGQNDFSMELKTSSGTVDLSKLYFATNASQVTTVASGGKSSISFKLKVDEQNYIEQVYTLGEGYELENKFYIKGLENVITGNDLQYVWQDNLTRAEKNLYGNSGERGNTTVNFYTTSGTFDDLSATSEDAEEEKVTEPVNWIAFKQQFFVSSVIPSSPVSNAVVSTELPSSLDTMVVKKAKASFAVPVKDLRGGTDNFKYYFGPNNYDILKDVTTDFSRNLNLGWGIFGWVNKFVVIPIFNFLQMYISSYGLIILILVLIIKLALAPLSYKSYLSMAKMRVLKPELDEIKAEAGDDMAKAQTMQMELYRKVGVNPLSGCVPMLLQMPILFAMFRFFPNSIELRQESFLWAHDLSTYDTILQLPFEIPFYGSHVSGFGLLMTISLILYTWMNSQTTTVEGPAKTMQYMMPVMFLFIGNNFPAGLTYYYCLSNIVTFGQQAIIRKFVDDDKIHSMLQENKKKNVSKKKSKFQQKLDEAMKANNQANKNKKKN</sequence>
<dbReference type="InterPro" id="IPR019998">
    <property type="entry name" value="Membr_insert_YidC"/>
</dbReference>
<feature type="coiled-coil region" evidence="14">
    <location>
        <begin position="585"/>
        <end position="612"/>
    </location>
</feature>
<feature type="transmembrane region" description="Helical" evidence="13">
    <location>
        <begin position="536"/>
        <end position="553"/>
    </location>
</feature>
<organism evidence="17 18">
    <name type="scientific">Aureibacter tunicatorum</name>
    <dbReference type="NCBI Taxonomy" id="866807"/>
    <lineage>
        <taxon>Bacteria</taxon>
        <taxon>Pseudomonadati</taxon>
        <taxon>Bacteroidota</taxon>
        <taxon>Cytophagia</taxon>
        <taxon>Cytophagales</taxon>
        <taxon>Persicobacteraceae</taxon>
        <taxon>Aureibacter</taxon>
    </lineage>
</organism>
<dbReference type="EMBL" id="JAVDQD010000003">
    <property type="protein sequence ID" value="MDR6239616.1"/>
    <property type="molecule type" value="Genomic_DNA"/>
</dbReference>
<accession>A0AAE3XKQ2</accession>
<evidence type="ECO:0000256" key="12">
    <source>
        <dbReference type="ARBA" id="ARBA00033342"/>
    </source>
</evidence>
<dbReference type="NCBIfam" id="NF002356">
    <property type="entry name" value="PRK01318.2-3"/>
    <property type="match status" value="1"/>
</dbReference>
<dbReference type="GO" id="GO:0015031">
    <property type="term" value="P:protein transport"/>
    <property type="evidence" value="ECO:0007669"/>
    <property type="project" value="UniProtKB-KW"/>
</dbReference>
<keyword evidence="8 13" id="KW-1133">Transmembrane helix</keyword>
<dbReference type="RefSeq" id="WP_309939327.1">
    <property type="nucleotide sequence ID" value="NZ_AP025305.1"/>
</dbReference>
<comment type="subcellular location">
    <subcellularLocation>
        <location evidence="1">Cell inner membrane</location>
        <topology evidence="1">Multi-pass membrane protein</topology>
    </subcellularLocation>
    <subcellularLocation>
        <location evidence="13">Cell membrane</location>
        <topology evidence="13">Multi-pass membrane protein</topology>
    </subcellularLocation>
</comment>
<feature type="transmembrane region" description="Helical" evidence="13">
    <location>
        <begin position="6"/>
        <end position="24"/>
    </location>
</feature>
<evidence type="ECO:0000256" key="5">
    <source>
        <dbReference type="ARBA" id="ARBA00022475"/>
    </source>
</evidence>
<gene>
    <name evidence="13" type="primary">yidC</name>
    <name evidence="17" type="ORF">HNQ88_002664</name>
</gene>
<dbReference type="GO" id="GO:0005886">
    <property type="term" value="C:plasma membrane"/>
    <property type="evidence" value="ECO:0007669"/>
    <property type="project" value="UniProtKB-SubCell"/>
</dbReference>
<evidence type="ECO:0000256" key="6">
    <source>
        <dbReference type="ARBA" id="ARBA00022692"/>
    </source>
</evidence>
<feature type="transmembrane region" description="Helical" evidence="13">
    <location>
        <begin position="375"/>
        <end position="396"/>
    </location>
</feature>
<dbReference type="InterPro" id="IPR038221">
    <property type="entry name" value="YidC_periplasmic_sf"/>
</dbReference>
<evidence type="ECO:0000256" key="7">
    <source>
        <dbReference type="ARBA" id="ARBA00022927"/>
    </source>
</evidence>
<evidence type="ECO:0000313" key="17">
    <source>
        <dbReference type="EMBL" id="MDR6239616.1"/>
    </source>
</evidence>
<dbReference type="InterPro" id="IPR028055">
    <property type="entry name" value="YidC/Oxa/ALB_C"/>
</dbReference>
<feature type="transmembrane region" description="Helical" evidence="13">
    <location>
        <begin position="349"/>
        <end position="369"/>
    </location>
</feature>
<keyword evidence="10 13" id="KW-0143">Chaperone</keyword>
<evidence type="ECO:0000256" key="3">
    <source>
        <dbReference type="ARBA" id="ARBA00015325"/>
    </source>
</evidence>
<keyword evidence="9 13" id="KW-0472">Membrane</keyword>
<proteinExistence type="inferred from homology"/>
<evidence type="ECO:0000256" key="8">
    <source>
        <dbReference type="ARBA" id="ARBA00022989"/>
    </source>
</evidence>
<evidence type="ECO:0000256" key="14">
    <source>
        <dbReference type="SAM" id="Coils"/>
    </source>
</evidence>
<evidence type="ECO:0000313" key="18">
    <source>
        <dbReference type="Proteomes" id="UP001185092"/>
    </source>
</evidence>
<evidence type="ECO:0000256" key="4">
    <source>
        <dbReference type="ARBA" id="ARBA00022448"/>
    </source>
</evidence>